<evidence type="ECO:0000256" key="7">
    <source>
        <dbReference type="ARBA" id="ARBA00023136"/>
    </source>
</evidence>
<evidence type="ECO:0000313" key="12">
    <source>
        <dbReference type="Proteomes" id="UP000238196"/>
    </source>
</evidence>
<evidence type="ECO:0000256" key="9">
    <source>
        <dbReference type="RuleBase" id="RU369079"/>
    </source>
</evidence>
<keyword evidence="4 9" id="KW-0997">Cell inner membrane</keyword>
<name>A0A2S5KRS5_9PROT</name>
<evidence type="ECO:0000256" key="5">
    <source>
        <dbReference type="ARBA" id="ARBA00022692"/>
    </source>
</evidence>
<dbReference type="GO" id="GO:0005886">
    <property type="term" value="C:plasma membrane"/>
    <property type="evidence" value="ECO:0007669"/>
    <property type="project" value="UniProtKB-SubCell"/>
</dbReference>
<reference evidence="11 12" key="1">
    <citation type="submission" date="2018-02" db="EMBL/GenBank/DDBJ databases">
        <title>novel marine gammaproteobacteria from coastal saline agro ecosystem.</title>
        <authorList>
            <person name="Krishnan R."/>
            <person name="Ramesh Kumar N."/>
        </authorList>
    </citation>
    <scope>NUCLEOTIDE SEQUENCE [LARGE SCALE GENOMIC DNA]</scope>
    <source>
        <strain evidence="11 12">228</strain>
    </source>
</reference>
<evidence type="ECO:0000256" key="2">
    <source>
        <dbReference type="ARBA" id="ARBA00022448"/>
    </source>
</evidence>
<dbReference type="GO" id="GO:0022857">
    <property type="term" value="F:transmembrane transporter activity"/>
    <property type="evidence" value="ECO:0007669"/>
    <property type="project" value="UniProtKB-UniRule"/>
</dbReference>
<evidence type="ECO:0000256" key="6">
    <source>
        <dbReference type="ARBA" id="ARBA00022989"/>
    </source>
</evidence>
<keyword evidence="3" id="KW-1003">Cell membrane</keyword>
<keyword evidence="6 9" id="KW-1133">Transmembrane helix</keyword>
<feature type="transmembrane region" description="Helical" evidence="9">
    <location>
        <begin position="90"/>
        <end position="111"/>
    </location>
</feature>
<protein>
    <recommendedName>
        <fullName evidence="9">TRAP transporter small permease protein</fullName>
    </recommendedName>
</protein>
<dbReference type="EMBL" id="PRLP01000030">
    <property type="protein sequence ID" value="PPC77561.1"/>
    <property type="molecule type" value="Genomic_DNA"/>
</dbReference>
<comment type="subunit">
    <text evidence="9">The complex comprises the extracytoplasmic solute receptor protein and the two transmembrane proteins.</text>
</comment>
<feature type="domain" description="Tripartite ATP-independent periplasmic transporters DctQ component" evidence="10">
    <location>
        <begin position="29"/>
        <end position="159"/>
    </location>
</feature>
<dbReference type="Proteomes" id="UP000238196">
    <property type="component" value="Unassembled WGS sequence"/>
</dbReference>
<comment type="subcellular location">
    <subcellularLocation>
        <location evidence="1 9">Cell inner membrane</location>
        <topology evidence="1 9">Multi-pass membrane protein</topology>
    </subcellularLocation>
</comment>
<dbReference type="InterPro" id="IPR055348">
    <property type="entry name" value="DctQ"/>
</dbReference>
<dbReference type="OrthoDB" id="9797534at2"/>
<evidence type="ECO:0000256" key="4">
    <source>
        <dbReference type="ARBA" id="ARBA00022519"/>
    </source>
</evidence>
<dbReference type="Pfam" id="PF04290">
    <property type="entry name" value="DctQ"/>
    <property type="match status" value="1"/>
</dbReference>
<evidence type="ECO:0000313" key="11">
    <source>
        <dbReference type="EMBL" id="PPC77561.1"/>
    </source>
</evidence>
<evidence type="ECO:0000256" key="1">
    <source>
        <dbReference type="ARBA" id="ARBA00004429"/>
    </source>
</evidence>
<accession>A0A2S5KRS5</accession>
<dbReference type="GO" id="GO:0015740">
    <property type="term" value="P:C4-dicarboxylate transport"/>
    <property type="evidence" value="ECO:0007669"/>
    <property type="project" value="TreeGrafter"/>
</dbReference>
<dbReference type="AlphaFoldDB" id="A0A2S5KRS5"/>
<gene>
    <name evidence="11" type="ORF">C4K68_09715</name>
</gene>
<dbReference type="PANTHER" id="PTHR35011:SF10">
    <property type="entry name" value="TRAP TRANSPORTER SMALL PERMEASE PROTEIN"/>
    <property type="match status" value="1"/>
</dbReference>
<proteinExistence type="inferred from homology"/>
<feature type="transmembrane region" description="Helical" evidence="9">
    <location>
        <begin position="131"/>
        <end position="152"/>
    </location>
</feature>
<keyword evidence="2 9" id="KW-0813">Transport</keyword>
<evidence type="ECO:0000256" key="3">
    <source>
        <dbReference type="ARBA" id="ARBA00022475"/>
    </source>
</evidence>
<organism evidence="11 12">
    <name type="scientific">Proteobacteria bacterium 228</name>
    <dbReference type="NCBI Taxonomy" id="2083153"/>
    <lineage>
        <taxon>Bacteria</taxon>
        <taxon>Pseudomonadati</taxon>
        <taxon>Pseudomonadota</taxon>
    </lineage>
</organism>
<comment type="function">
    <text evidence="9">Part of the tripartite ATP-independent periplasmic (TRAP) transport system.</text>
</comment>
<evidence type="ECO:0000256" key="8">
    <source>
        <dbReference type="ARBA" id="ARBA00038436"/>
    </source>
</evidence>
<keyword evidence="7 9" id="KW-0472">Membrane</keyword>
<feature type="transmembrane region" description="Helical" evidence="9">
    <location>
        <begin position="21"/>
        <end position="46"/>
    </location>
</feature>
<comment type="caution">
    <text evidence="11">The sequence shown here is derived from an EMBL/GenBank/DDBJ whole genome shotgun (WGS) entry which is preliminary data.</text>
</comment>
<sequence length="185" mass="20201">MRWLCRAQSLLESLYRGSGVLAALCLVAMALCVVASIAARLLNLYIGGITEYSSYLMGASNCLGLAYAFRNNAHIRVTLVVERCPAHLRHLIESGCLLFASAAACYLAWYMAELSYMSWQFDEVSEGGDQLPLWMPQAVTAVGALMLAISVIHSTVEQLLEQWLGLRLPGHEPRQDGELSLAHGG</sequence>
<keyword evidence="5 9" id="KW-0812">Transmembrane</keyword>
<comment type="similarity">
    <text evidence="8 9">Belongs to the TRAP transporter small permease family.</text>
</comment>
<evidence type="ECO:0000259" key="10">
    <source>
        <dbReference type="Pfam" id="PF04290"/>
    </source>
</evidence>
<dbReference type="InterPro" id="IPR007387">
    <property type="entry name" value="TRAP_DctQ"/>
</dbReference>
<feature type="transmembrane region" description="Helical" evidence="9">
    <location>
        <begin position="52"/>
        <end position="69"/>
    </location>
</feature>
<dbReference type="PANTHER" id="PTHR35011">
    <property type="entry name" value="2,3-DIKETO-L-GULONATE TRAP TRANSPORTER SMALL PERMEASE PROTEIN YIAM"/>
    <property type="match status" value="1"/>
</dbReference>